<organism evidence="2 3">
    <name type="scientific">Ensete ventricosum</name>
    <name type="common">Abyssinian banana</name>
    <name type="synonym">Musa ensete</name>
    <dbReference type="NCBI Taxonomy" id="4639"/>
    <lineage>
        <taxon>Eukaryota</taxon>
        <taxon>Viridiplantae</taxon>
        <taxon>Streptophyta</taxon>
        <taxon>Embryophyta</taxon>
        <taxon>Tracheophyta</taxon>
        <taxon>Spermatophyta</taxon>
        <taxon>Magnoliopsida</taxon>
        <taxon>Liliopsida</taxon>
        <taxon>Zingiberales</taxon>
        <taxon>Musaceae</taxon>
        <taxon>Ensete</taxon>
    </lineage>
</organism>
<protein>
    <recommendedName>
        <fullName evidence="1">Integrase zinc-binding domain-containing protein</fullName>
    </recommendedName>
</protein>
<dbReference type="AlphaFoldDB" id="A0AAV8PWC2"/>
<dbReference type="Proteomes" id="UP001222027">
    <property type="component" value="Unassembled WGS sequence"/>
</dbReference>
<reference evidence="2 3" key="1">
    <citation type="submission" date="2022-12" db="EMBL/GenBank/DDBJ databases">
        <title>Chromosome-scale assembly of the Ensete ventricosum genome.</title>
        <authorList>
            <person name="Dussert Y."/>
            <person name="Stocks J."/>
            <person name="Wendawek A."/>
            <person name="Woldeyes F."/>
            <person name="Nichols R.A."/>
            <person name="Borrell J.S."/>
        </authorList>
    </citation>
    <scope>NUCLEOTIDE SEQUENCE [LARGE SCALE GENOMIC DNA]</scope>
    <source>
        <strain evidence="3">cv. Maze</strain>
        <tissue evidence="2">Seeds</tissue>
    </source>
</reference>
<accession>A0AAV8PWC2</accession>
<dbReference type="EMBL" id="JAQQAF010000009">
    <property type="protein sequence ID" value="KAJ8459417.1"/>
    <property type="molecule type" value="Genomic_DNA"/>
</dbReference>
<dbReference type="InterPro" id="IPR036397">
    <property type="entry name" value="RNaseH_sf"/>
</dbReference>
<evidence type="ECO:0000313" key="2">
    <source>
        <dbReference type="EMBL" id="KAJ8459417.1"/>
    </source>
</evidence>
<gene>
    <name evidence="2" type="ORF">OPV22_032343</name>
</gene>
<evidence type="ECO:0000259" key="1">
    <source>
        <dbReference type="Pfam" id="PF17921"/>
    </source>
</evidence>
<dbReference type="InterPro" id="IPR012337">
    <property type="entry name" value="RNaseH-like_sf"/>
</dbReference>
<dbReference type="Gene3D" id="1.10.340.70">
    <property type="match status" value="1"/>
</dbReference>
<dbReference type="PANTHER" id="PTHR35046:SF26">
    <property type="entry name" value="RNA-DIRECTED DNA POLYMERASE"/>
    <property type="match status" value="1"/>
</dbReference>
<dbReference type="PANTHER" id="PTHR35046">
    <property type="entry name" value="ZINC KNUCKLE (CCHC-TYPE) FAMILY PROTEIN"/>
    <property type="match status" value="1"/>
</dbReference>
<dbReference type="GO" id="GO:0003676">
    <property type="term" value="F:nucleic acid binding"/>
    <property type="evidence" value="ECO:0007669"/>
    <property type="project" value="InterPro"/>
</dbReference>
<proteinExistence type="predicted"/>
<comment type="caution">
    <text evidence="2">The sequence shown here is derived from an EMBL/GenBank/DDBJ whole genome shotgun (WGS) entry which is preliminary data.</text>
</comment>
<name>A0AAV8PWC2_ENSVE</name>
<feature type="domain" description="Integrase zinc-binding" evidence="1">
    <location>
        <begin position="2"/>
        <end position="32"/>
    </location>
</feature>
<evidence type="ECO:0000313" key="3">
    <source>
        <dbReference type="Proteomes" id="UP001222027"/>
    </source>
</evidence>
<dbReference type="Gene3D" id="3.30.420.10">
    <property type="entry name" value="Ribonuclease H-like superfamily/Ribonuclease H"/>
    <property type="match status" value="1"/>
</dbReference>
<keyword evidence="3" id="KW-1185">Reference proteome</keyword>
<dbReference type="InterPro" id="IPR041588">
    <property type="entry name" value="Integrase_H2C2"/>
</dbReference>
<sequence length="137" mass="15482">MALVERAFYWPKIGTDVEECVRTCLTCQQDKVEQQKPVRLLEPLPVLERPWESISLDFISSLPAVGGLGSILVVVDQFSKYVTFIAAPLHCSVEDAAKLISFARIQEEWLNQDAQRMRTTPRHMAYEPPSASSHPLL</sequence>
<dbReference type="Pfam" id="PF17921">
    <property type="entry name" value="Integrase_H2C2"/>
    <property type="match status" value="1"/>
</dbReference>
<dbReference type="SUPFAM" id="SSF53098">
    <property type="entry name" value="Ribonuclease H-like"/>
    <property type="match status" value="1"/>
</dbReference>